<evidence type="ECO:0000313" key="1">
    <source>
        <dbReference type="EMBL" id="MBB4022004.1"/>
    </source>
</evidence>
<comment type="caution">
    <text evidence="1">The sequence shown here is derived from an EMBL/GenBank/DDBJ whole genome shotgun (WGS) entry which is preliminary data.</text>
</comment>
<dbReference type="Proteomes" id="UP000585681">
    <property type="component" value="Unassembled WGS sequence"/>
</dbReference>
<evidence type="ECO:0008006" key="3">
    <source>
        <dbReference type="Google" id="ProtNLM"/>
    </source>
</evidence>
<name>A0A840C7S9_9RHOB</name>
<dbReference type="EMBL" id="JACIEQ010000002">
    <property type="protein sequence ID" value="MBB4022004.1"/>
    <property type="molecule type" value="Genomic_DNA"/>
</dbReference>
<evidence type="ECO:0000313" key="2">
    <source>
        <dbReference type="Proteomes" id="UP000585681"/>
    </source>
</evidence>
<protein>
    <recommendedName>
        <fullName evidence="3">Integrase catalytic domain-containing protein</fullName>
    </recommendedName>
</protein>
<keyword evidence="2" id="KW-1185">Reference proteome</keyword>
<dbReference type="AlphaFoldDB" id="A0A840C7S9"/>
<organism evidence="1 2">
    <name type="scientific">Actibacterium naphthalenivorans</name>
    <dbReference type="NCBI Taxonomy" id="1614693"/>
    <lineage>
        <taxon>Bacteria</taxon>
        <taxon>Pseudomonadati</taxon>
        <taxon>Pseudomonadota</taxon>
        <taxon>Alphaproteobacteria</taxon>
        <taxon>Rhodobacterales</taxon>
        <taxon>Roseobacteraceae</taxon>
        <taxon>Actibacterium</taxon>
    </lineage>
</organism>
<reference evidence="1" key="1">
    <citation type="submission" date="2020-08" db="EMBL/GenBank/DDBJ databases">
        <title>Genomic Encyclopedia of Type Strains, Phase IV (KMG-IV): sequencing the most valuable type-strain genomes for metagenomic binning, comparative biology and taxonomic classification.</title>
        <authorList>
            <person name="Goeker M."/>
        </authorList>
    </citation>
    <scope>NUCLEOTIDE SEQUENCE [LARGE SCALE GENOMIC DNA]</scope>
    <source>
        <strain evidence="1">DSM 105040</strain>
    </source>
</reference>
<gene>
    <name evidence="1" type="ORF">GGR17_001813</name>
</gene>
<accession>A0A840C7S9</accession>
<sequence length="74" mass="8668">MSRTIKKAAVKRYPYDMHSQLEMHLSDFIAAYNYARRLKTVQGRTPFEDIRKIRTNEPDCVNVNPADLTLRPNT</sequence>
<proteinExistence type="predicted"/>